<dbReference type="InterPro" id="IPR004381">
    <property type="entry name" value="Glycerate_kinase"/>
</dbReference>
<evidence type="ECO:0000313" key="6">
    <source>
        <dbReference type="Proteomes" id="UP000253436"/>
    </source>
</evidence>
<dbReference type="PANTHER" id="PTHR21599">
    <property type="entry name" value="GLYCERATE KINASE"/>
    <property type="match status" value="1"/>
</dbReference>
<sequence length="374" mass="39970">MKIVLAPDKYKGSLTGLEFCNIIAPLLKSALNAEVIILPLADGGDGTIDVINYYLKGSVIQTEVNNPVYKPVIASYLYSEPNKMAFIEMAEASGMKLLQASEQNCMNTSTYGTGELILNAINKGAQHIILGLGGSATNDCGVGMASALGYRFLDETNTEVKPIGKNLSRITKIDATNVDPRLAQVKFQIACDVTNPLYGPEGAAYIYAKQKGASDSAIAYLNQGLQSFSKILDEHFNCTTQDIQGAGAAGGMGAGTVTFLNGTLLPGIDLIQQIADFDTKIQQADWIITGEGQLDLQTLSGKTLSGVLNSAQKYQIKVAAFCGSINLSASELNGMGIAYSDSIISKSKNFEDALEHTEDYLKQITNKFIAYLQP</sequence>
<dbReference type="EMBL" id="QPJO01000001">
    <property type="protein sequence ID" value="RCW93830.1"/>
    <property type="molecule type" value="Genomic_DNA"/>
</dbReference>
<accession>A0A368ZJ77</accession>
<evidence type="ECO:0000256" key="3">
    <source>
        <dbReference type="ARBA" id="ARBA00022777"/>
    </source>
</evidence>
<dbReference type="Gene3D" id="3.90.1510.10">
    <property type="entry name" value="Glycerate kinase, domain 2"/>
    <property type="match status" value="1"/>
</dbReference>
<dbReference type="Proteomes" id="UP000253436">
    <property type="component" value="Unassembled WGS sequence"/>
</dbReference>
<keyword evidence="2 4" id="KW-0808">Transferase</keyword>
<keyword evidence="3 4" id="KW-0418">Kinase</keyword>
<evidence type="ECO:0000256" key="4">
    <source>
        <dbReference type="PIRNR" id="PIRNR006078"/>
    </source>
</evidence>
<evidence type="ECO:0000313" key="5">
    <source>
        <dbReference type="EMBL" id="RCW93830.1"/>
    </source>
</evidence>
<keyword evidence="6" id="KW-1185">Reference proteome</keyword>
<gene>
    <name evidence="5" type="ORF">DFQ08_101628</name>
</gene>
<dbReference type="InterPro" id="IPR018197">
    <property type="entry name" value="Glycerate_kinase_RE-like"/>
</dbReference>
<dbReference type="GO" id="GO:0031388">
    <property type="term" value="P:organic acid phosphorylation"/>
    <property type="evidence" value="ECO:0007669"/>
    <property type="project" value="UniProtKB-UniRule"/>
</dbReference>
<dbReference type="RefSeq" id="WP_114308323.1">
    <property type="nucleotide sequence ID" value="NZ_QPJO01000001.1"/>
</dbReference>
<dbReference type="SUPFAM" id="SSF110738">
    <property type="entry name" value="Glycerate kinase I"/>
    <property type="match status" value="1"/>
</dbReference>
<dbReference type="AlphaFoldDB" id="A0A368ZJ77"/>
<comment type="similarity">
    <text evidence="1 4">Belongs to the glycerate kinase type-1 family.</text>
</comment>
<protein>
    <submittedName>
        <fullName evidence="5">Glycerate kinase</fullName>
    </submittedName>
</protein>
<dbReference type="NCBIfam" id="TIGR00045">
    <property type="entry name" value="glycerate kinase"/>
    <property type="match status" value="1"/>
</dbReference>
<comment type="caution">
    <text evidence="5">The sequence shown here is derived from an EMBL/GenBank/DDBJ whole genome shotgun (WGS) entry which is preliminary data.</text>
</comment>
<dbReference type="Gene3D" id="3.40.50.10350">
    <property type="entry name" value="Glycerate kinase, domain 1"/>
    <property type="match status" value="1"/>
</dbReference>
<dbReference type="PIRSF" id="PIRSF006078">
    <property type="entry name" value="GlxK"/>
    <property type="match status" value="1"/>
</dbReference>
<dbReference type="Pfam" id="PF02595">
    <property type="entry name" value="Gly_kinase"/>
    <property type="match status" value="1"/>
</dbReference>
<reference evidence="5 6" key="1">
    <citation type="submission" date="2018-07" db="EMBL/GenBank/DDBJ databases">
        <title>Genomic Encyclopedia of Type Strains, Phase III (KMG-III): the genomes of soil and plant-associated and newly described type strains.</title>
        <authorList>
            <person name="Whitman W."/>
        </authorList>
    </citation>
    <scope>NUCLEOTIDE SEQUENCE [LARGE SCALE GENOMIC DNA]</scope>
    <source>
        <strain evidence="5 6">CECT 7958</strain>
    </source>
</reference>
<proteinExistence type="inferred from homology"/>
<dbReference type="OrthoDB" id="9774290at2"/>
<evidence type="ECO:0000256" key="1">
    <source>
        <dbReference type="ARBA" id="ARBA00006284"/>
    </source>
</evidence>
<dbReference type="PANTHER" id="PTHR21599:SF0">
    <property type="entry name" value="GLYCERATE KINASE"/>
    <property type="match status" value="1"/>
</dbReference>
<organism evidence="5 6">
    <name type="scientific">Winogradskyella arenosi</name>
    <dbReference type="NCBI Taxonomy" id="533325"/>
    <lineage>
        <taxon>Bacteria</taxon>
        <taxon>Pseudomonadati</taxon>
        <taxon>Bacteroidota</taxon>
        <taxon>Flavobacteriia</taxon>
        <taxon>Flavobacteriales</taxon>
        <taxon>Flavobacteriaceae</taxon>
        <taxon>Winogradskyella</taxon>
    </lineage>
</organism>
<evidence type="ECO:0000256" key="2">
    <source>
        <dbReference type="ARBA" id="ARBA00022679"/>
    </source>
</evidence>
<dbReference type="InterPro" id="IPR018193">
    <property type="entry name" value="Glyc_kinase_flavodox-like_fold"/>
</dbReference>
<name>A0A368ZJ77_9FLAO</name>
<dbReference type="GO" id="GO:0008887">
    <property type="term" value="F:glycerate kinase activity"/>
    <property type="evidence" value="ECO:0007669"/>
    <property type="project" value="UniProtKB-UniRule"/>
</dbReference>
<dbReference type="InterPro" id="IPR036129">
    <property type="entry name" value="Glycerate_kinase_sf"/>
</dbReference>